<proteinExistence type="predicted"/>
<keyword evidence="1" id="KW-0812">Transmembrane</keyword>
<dbReference type="Proteomes" id="UP000220158">
    <property type="component" value="Apicoplast API"/>
</dbReference>
<dbReference type="KEGG" id="prel:PRELSG_API04500"/>
<evidence type="ECO:0000313" key="3">
    <source>
        <dbReference type="Proteomes" id="UP000220158"/>
    </source>
</evidence>
<dbReference type="AlphaFoldDB" id="A0A1J1HBT2"/>
<keyword evidence="1" id="KW-0472">Membrane</keyword>
<gene>
    <name evidence="2" type="primary">ORF129</name>
    <name evidence="2" type="ORF">PRELSG_API04500</name>
</gene>
<dbReference type="EMBL" id="LN835310">
    <property type="protein sequence ID" value="CRH02961.1"/>
    <property type="molecule type" value="Genomic_DNA"/>
</dbReference>
<evidence type="ECO:0000256" key="1">
    <source>
        <dbReference type="SAM" id="Phobius"/>
    </source>
</evidence>
<name>A0A1J1HBT2_PLARL</name>
<protein>
    <submittedName>
        <fullName evidence="2">Uncharacterized protein</fullName>
    </submittedName>
</protein>
<dbReference type="RefSeq" id="YP_009325503.1">
    <property type="nucleotide sequence ID" value="NC_031964.1"/>
</dbReference>
<organism evidence="2 3">
    <name type="scientific">Plasmodium relictum</name>
    <dbReference type="NCBI Taxonomy" id="85471"/>
    <lineage>
        <taxon>Eukaryota</taxon>
        <taxon>Sar</taxon>
        <taxon>Alveolata</taxon>
        <taxon>Apicomplexa</taxon>
        <taxon>Aconoidasida</taxon>
        <taxon>Haemosporida</taxon>
        <taxon>Plasmodiidae</taxon>
        <taxon>Plasmodium</taxon>
        <taxon>Plasmodium (Haemamoeba)</taxon>
    </lineage>
</organism>
<evidence type="ECO:0000313" key="2">
    <source>
        <dbReference type="EMBL" id="CRH02961.1"/>
    </source>
</evidence>
<reference evidence="2 3" key="1">
    <citation type="submission" date="2015-04" db="EMBL/GenBank/DDBJ databases">
        <authorList>
            <consortium name="Pathogen Informatics"/>
        </authorList>
    </citation>
    <scope>NUCLEOTIDE SEQUENCE [LARGE SCALE GENOMIC DNA]</scope>
    <source>
        <strain evidence="2 3">SGS1</strain>
    </source>
</reference>
<accession>A0A1J1HBT2</accession>
<feature type="transmembrane region" description="Helical" evidence="1">
    <location>
        <begin position="97"/>
        <end position="113"/>
    </location>
</feature>
<sequence length="123" mass="15580">MIILYKYKFLIKNNKINLNSILNLKFKMYNINIQILNNKILEYINKYKINLFIIYIYSDKTFKILYNYTIFYLYKKFNKLNIKIFIYKILLYKKIQLFYYNIYQLIYIIYNNVKKYFKKNKNK</sequence>
<dbReference type="GeneID" id="30315842"/>
<dbReference type="VEuPathDB" id="PlasmoDB:PRELSG_API04500"/>
<keyword evidence="1" id="KW-1133">Transmembrane helix</keyword>
<dbReference type="OrthoDB" id="392916at2759"/>
<dbReference type="OMA" id="ILYKCKF"/>
<keyword evidence="3" id="KW-1185">Reference proteome</keyword>